<dbReference type="AlphaFoldDB" id="A0A6M3X4Q7"/>
<organism evidence="2">
    <name type="scientific">viral metagenome</name>
    <dbReference type="NCBI Taxonomy" id="1070528"/>
    <lineage>
        <taxon>unclassified sequences</taxon>
        <taxon>metagenomes</taxon>
        <taxon>organismal metagenomes</taxon>
    </lineage>
</organism>
<sequence length="156" mass="17468">MNTDFMLKVVSIVQREDTTEDHLPYKYVRAQSIRVLPNGREVLGATSGFTFRKEINGKETKESGLWHIQPGDYIEGHYETADVEPYEIEGNSVKTFSAIVLQGQTFRGILNKRKLVLKGATIPTAPKAPESVSDEETEETITVPKVSKAALTREQE</sequence>
<protein>
    <submittedName>
        <fullName evidence="2">Uncharacterized protein</fullName>
    </submittedName>
</protein>
<accession>A0A6M3X4Q7</accession>
<feature type="region of interest" description="Disordered" evidence="1">
    <location>
        <begin position="124"/>
        <end position="156"/>
    </location>
</feature>
<name>A0A6M3X4Q7_9ZZZZ</name>
<evidence type="ECO:0000313" key="2">
    <source>
        <dbReference type="EMBL" id="QJH92701.1"/>
    </source>
</evidence>
<proteinExistence type="predicted"/>
<reference evidence="2" key="1">
    <citation type="submission" date="2020-03" db="EMBL/GenBank/DDBJ databases">
        <title>The deep terrestrial virosphere.</title>
        <authorList>
            <person name="Holmfeldt K."/>
            <person name="Nilsson E."/>
            <person name="Simone D."/>
            <person name="Lopez-Fernandez M."/>
            <person name="Wu X."/>
            <person name="de Brujin I."/>
            <person name="Lundin D."/>
            <person name="Andersson A."/>
            <person name="Bertilsson S."/>
            <person name="Dopson M."/>
        </authorList>
    </citation>
    <scope>NUCLEOTIDE SEQUENCE</scope>
    <source>
        <strain evidence="2">MM171A02529</strain>
    </source>
</reference>
<dbReference type="EMBL" id="MT143912">
    <property type="protein sequence ID" value="QJH92701.1"/>
    <property type="molecule type" value="Genomic_DNA"/>
</dbReference>
<evidence type="ECO:0000256" key="1">
    <source>
        <dbReference type="SAM" id="MobiDB-lite"/>
    </source>
</evidence>
<gene>
    <name evidence="2" type="ORF">MM171A02529_0013</name>
</gene>